<dbReference type="InterPro" id="IPR000182">
    <property type="entry name" value="GNAT_dom"/>
</dbReference>
<feature type="domain" description="N-acetyltransferase" evidence="1">
    <location>
        <begin position="8"/>
        <end position="150"/>
    </location>
</feature>
<proteinExistence type="predicted"/>
<protein>
    <recommendedName>
        <fullName evidence="1">N-acetyltransferase domain-containing protein</fullName>
    </recommendedName>
</protein>
<evidence type="ECO:0000313" key="2">
    <source>
        <dbReference type="EMBL" id="SSW95162.1"/>
    </source>
</evidence>
<organism evidence="2">
    <name type="scientific">Arsenophonus endosymbiont of Trialeurodes vaporariorum</name>
    <dbReference type="NCBI Taxonomy" id="235567"/>
    <lineage>
        <taxon>Bacteria</taxon>
        <taxon>Pseudomonadati</taxon>
        <taxon>Pseudomonadota</taxon>
        <taxon>Gammaproteobacteria</taxon>
        <taxon>Enterobacterales</taxon>
        <taxon>Morganellaceae</taxon>
        <taxon>Arsenophonus</taxon>
    </lineage>
</organism>
<dbReference type="AlphaFoldDB" id="A0A3B0LXF3"/>
<gene>
    <name evidence="2" type="ORF">ARTV_0903</name>
</gene>
<accession>A0A3B0LXF3</accession>
<dbReference type="Gene3D" id="3.40.630.30">
    <property type="match status" value="1"/>
</dbReference>
<dbReference type="EMBL" id="UFQR01000003">
    <property type="protein sequence ID" value="SSW95162.1"/>
    <property type="molecule type" value="Genomic_DNA"/>
</dbReference>
<dbReference type="CDD" id="cd04301">
    <property type="entry name" value="NAT_SF"/>
    <property type="match status" value="1"/>
</dbReference>
<dbReference type="PROSITE" id="PS51186">
    <property type="entry name" value="GNAT"/>
    <property type="match status" value="1"/>
</dbReference>
<name>A0A3B0LXF3_9GAMM</name>
<dbReference type="Pfam" id="PF00583">
    <property type="entry name" value="Acetyltransf_1"/>
    <property type="match status" value="1"/>
</dbReference>
<dbReference type="SUPFAM" id="SSF55729">
    <property type="entry name" value="Acyl-CoA N-acyltransferases (Nat)"/>
    <property type="match status" value="1"/>
</dbReference>
<evidence type="ECO:0000259" key="1">
    <source>
        <dbReference type="PROSITE" id="PS51186"/>
    </source>
</evidence>
<sequence>MENHYLEQHVRLANVNDIASFFAIRTSVKENHFSKKQLIDKGITPDVLRDILSASPCAWIAVIAGNPIGFSMVDMEQGSIFALFVRPEFAGQGFGKILLTKAETFLFQQYKKIWLTTDAASRACSFYQKLGGLPVENLQNGEIRLEKLIN</sequence>
<reference evidence="2" key="1">
    <citation type="submission" date="2018-04" db="EMBL/GenBank/DDBJ databases">
        <authorList>
            <person name="Go L.Y."/>
            <person name="Mitchell J.A."/>
        </authorList>
    </citation>
    <scope>NUCLEOTIDE SEQUENCE</scope>
    <source>
        <strain evidence="2">ARTV</strain>
    </source>
</reference>
<dbReference type="GO" id="GO:0016747">
    <property type="term" value="F:acyltransferase activity, transferring groups other than amino-acyl groups"/>
    <property type="evidence" value="ECO:0007669"/>
    <property type="project" value="InterPro"/>
</dbReference>
<dbReference type="InterPro" id="IPR016181">
    <property type="entry name" value="Acyl_CoA_acyltransferase"/>
</dbReference>